<dbReference type="Gene3D" id="1.10.10.160">
    <property type="match status" value="1"/>
</dbReference>
<evidence type="ECO:0000313" key="17">
    <source>
        <dbReference type="EMBL" id="AMB94327.1"/>
    </source>
</evidence>
<dbReference type="GO" id="GO:0016887">
    <property type="term" value="F:ATP hydrolysis activity"/>
    <property type="evidence" value="ECO:0007669"/>
    <property type="project" value="RHEA"/>
</dbReference>
<dbReference type="GeneID" id="92903603"/>
<dbReference type="GO" id="GO:0003677">
    <property type="term" value="F:DNA binding"/>
    <property type="evidence" value="ECO:0007669"/>
    <property type="project" value="UniProtKB-KW"/>
</dbReference>
<dbReference type="GO" id="GO:0005829">
    <property type="term" value="C:cytosol"/>
    <property type="evidence" value="ECO:0007669"/>
    <property type="project" value="TreeGrafter"/>
</dbReference>
<keyword evidence="7" id="KW-0238">DNA-binding</keyword>
<reference evidence="17 18" key="1">
    <citation type="journal article" date="2016" name="Genome Announc.">
        <title>Complete Genome Sequences of Aerococcus christensenii CCUG 28831T, Aerococcus sanguinicola CCUG 43001T, Aerococcus urinae CCUG 36881T, Aerococcus urinaeequi CCUG 28094T, Aerococcus urinaehominis CCUG 42038 BT, and Aerococcus viridans CCUG 4311T.</title>
        <authorList>
            <person name="Carkaci D."/>
            <person name="Dargis R."/>
            <person name="Nielsen X.C."/>
            <person name="Skovgaard O."/>
            <person name="Fuursted K."/>
            <person name="Christensen J.J."/>
        </authorList>
    </citation>
    <scope>NUCLEOTIDE SEQUENCE [LARGE SCALE GENOMIC DNA]</scope>
    <source>
        <strain evidence="17 18">CCUG43001</strain>
    </source>
</reference>
<keyword evidence="4 13" id="KW-0378">Hydrolase</keyword>
<protein>
    <recommendedName>
        <fullName evidence="2">ATP-dependent DNA helicase PcrA</fullName>
        <ecNumber evidence="10">5.6.2.4</ecNumber>
    </recommendedName>
    <alternativeName>
        <fullName evidence="11">DNA 3'-5' helicase PcrA</fullName>
    </alternativeName>
</protein>
<evidence type="ECO:0000256" key="13">
    <source>
        <dbReference type="PROSITE-ProRule" id="PRU00560"/>
    </source>
</evidence>
<reference evidence="18" key="2">
    <citation type="submission" date="2016-01" db="EMBL/GenBank/DDBJ databases">
        <title>Six Aerococcus type strain genome sequencing and assembly using PacBio and Illumina Hiseq.</title>
        <authorList>
            <person name="Carkaci D."/>
            <person name="Dargis R."/>
            <person name="Nielsen X.C."/>
            <person name="Skovgaard O."/>
            <person name="Fuursted K."/>
            <person name="Christensen J.J."/>
        </authorList>
    </citation>
    <scope>NUCLEOTIDE SEQUENCE [LARGE SCALE GENOMIC DNA]</scope>
    <source>
        <strain evidence="18">CCUG43001</strain>
    </source>
</reference>
<dbReference type="GO" id="GO:0043138">
    <property type="term" value="F:3'-5' DNA helicase activity"/>
    <property type="evidence" value="ECO:0007669"/>
    <property type="project" value="UniProtKB-EC"/>
</dbReference>
<dbReference type="GO" id="GO:0005524">
    <property type="term" value="F:ATP binding"/>
    <property type="evidence" value="ECO:0007669"/>
    <property type="project" value="UniProtKB-UniRule"/>
</dbReference>
<evidence type="ECO:0000256" key="6">
    <source>
        <dbReference type="ARBA" id="ARBA00022840"/>
    </source>
</evidence>
<evidence type="ECO:0000256" key="1">
    <source>
        <dbReference type="ARBA" id="ARBA00009922"/>
    </source>
</evidence>
<comment type="similarity">
    <text evidence="1">Belongs to the helicase family. UvrD subfamily.</text>
</comment>
<dbReference type="KEGG" id="asan:AWM72_05920"/>
<dbReference type="InterPro" id="IPR014016">
    <property type="entry name" value="UvrD-like_ATP-bd"/>
</dbReference>
<accession>A0A0X8FD47</accession>
<organism evidence="17 18">
    <name type="scientific">Aerococcus sanguinicola</name>
    <dbReference type="NCBI Taxonomy" id="119206"/>
    <lineage>
        <taxon>Bacteria</taxon>
        <taxon>Bacillati</taxon>
        <taxon>Bacillota</taxon>
        <taxon>Bacilli</taxon>
        <taxon>Lactobacillales</taxon>
        <taxon>Aerococcaceae</taxon>
        <taxon>Aerococcus</taxon>
    </lineage>
</organism>
<dbReference type="PANTHER" id="PTHR11070">
    <property type="entry name" value="UVRD / RECB / PCRA DNA HELICASE FAMILY MEMBER"/>
    <property type="match status" value="1"/>
</dbReference>
<evidence type="ECO:0000256" key="11">
    <source>
        <dbReference type="ARBA" id="ARBA00034900"/>
    </source>
</evidence>
<evidence type="ECO:0000256" key="12">
    <source>
        <dbReference type="ARBA" id="ARBA00048988"/>
    </source>
</evidence>
<evidence type="ECO:0000256" key="4">
    <source>
        <dbReference type="ARBA" id="ARBA00022801"/>
    </source>
</evidence>
<dbReference type="GO" id="GO:0000725">
    <property type="term" value="P:recombinational repair"/>
    <property type="evidence" value="ECO:0007669"/>
    <property type="project" value="TreeGrafter"/>
</dbReference>
<dbReference type="GO" id="GO:0009314">
    <property type="term" value="P:response to radiation"/>
    <property type="evidence" value="ECO:0007669"/>
    <property type="project" value="UniProtKB-ARBA"/>
</dbReference>
<dbReference type="PROSITE" id="PS51198">
    <property type="entry name" value="UVRD_HELICASE_ATP_BIND"/>
    <property type="match status" value="1"/>
</dbReference>
<dbReference type="Proteomes" id="UP000069912">
    <property type="component" value="Chromosome"/>
</dbReference>
<evidence type="ECO:0000256" key="5">
    <source>
        <dbReference type="ARBA" id="ARBA00022806"/>
    </source>
</evidence>
<evidence type="ECO:0000256" key="14">
    <source>
        <dbReference type="SAM" id="MobiDB-lite"/>
    </source>
</evidence>
<evidence type="ECO:0000256" key="7">
    <source>
        <dbReference type="ARBA" id="ARBA00023125"/>
    </source>
</evidence>
<dbReference type="CDD" id="cd18807">
    <property type="entry name" value="SF1_C_UvrD"/>
    <property type="match status" value="2"/>
</dbReference>
<keyword evidence="5 13" id="KW-0347">Helicase</keyword>
<keyword evidence="8" id="KW-0413">Isomerase</keyword>
<dbReference type="Gene3D" id="1.10.486.10">
    <property type="entry name" value="PCRA, domain 4"/>
    <property type="match status" value="1"/>
</dbReference>
<dbReference type="RefSeq" id="WP_067974760.1">
    <property type="nucleotide sequence ID" value="NZ_CAJHKN010000002.1"/>
</dbReference>
<sequence>MASREDLIQGLNDKQKEAVQCTEGPLLIMAGAGSGKTRVLTHRMAYILSEKDVRPWNLLAITFTNKAAKEMRERVDQLIGQGAEAMWVATFHSMCVRILRREAEAIGLSRSFTIADPAEQQTLIKQVMKDLNFDTTKFKPRMILGKISDAKNNLQTPDQYADTHSGLIEDIVAKCYVAYQKQLLAAQSLDFDDLIMYTVRLFEEQKEVLRYYQQKFQYIHVDEYQDTNEAQYRLVKLLAAYFKNICVVGDADQSIYGWRGANMENILNFEKDYPEAKVVLLEQNYRSTKTILAAANNVIGRNQKRKEKDLWTDNDQGEKIHYYRAQTEQDESYFVIEEIKKALQKGYQYKDVAVLYRTNAQSRVVEENLVKANLPYRIVGGLKFYDRKEIKDILAYLRLLANPQDNLSFTRVVNVPKRGVGPGSLDKLRHFASDQGLTLLQAAGHVDYAPISGKAAKSLKNFAQMLADLNQERAELSIRQLTEKLLDQSGYQEDLENQKTLEAQTRLENIQEFLSVADEFDKRWREEAGDRQAAAAADDQGQPVQVEAIQLPEGPGPSAQKQEAISLFGDDTLDRLLDEEDLAAPELEEDRLLAFLTDLSLVSDTGEEEESASGQVTLMTLHAAKGLEFPIVFMIGMEEGLFPLSRAAQDPDELEEERRLAYVGITRAEEKLYLSNSYSRMLYGKREAHAPSRFIEEIDAEHLDQSAKQATSFSFDFGQSQARKAGSYRNYLKGKQQERAGAQTYYDRQGKEAKRSVFDKPQGQSKSADQETAWRVGDKAQHKKWGLGTVVKVTGEGNDQELDIAFKAQGIKRLLAAFAPIEKV</sequence>
<evidence type="ECO:0000313" key="18">
    <source>
        <dbReference type="Proteomes" id="UP000069912"/>
    </source>
</evidence>
<dbReference type="SUPFAM" id="SSF52540">
    <property type="entry name" value="P-loop containing nucleoside triphosphate hydrolases"/>
    <property type="match status" value="1"/>
</dbReference>
<comment type="catalytic activity">
    <reaction evidence="9">
        <text>Couples ATP hydrolysis with the unwinding of duplex DNA by translocating in the 3'-5' direction.</text>
        <dbReference type="EC" id="5.6.2.4"/>
    </reaction>
</comment>
<feature type="domain" description="UvrD-like helicase C-terminal" evidence="16">
    <location>
        <begin position="289"/>
        <end position="626"/>
    </location>
</feature>
<keyword evidence="18" id="KW-1185">Reference proteome</keyword>
<dbReference type="FunFam" id="1.10.10.160:FF:000001">
    <property type="entry name" value="ATP-dependent DNA helicase"/>
    <property type="match status" value="1"/>
</dbReference>
<dbReference type="InterPro" id="IPR000212">
    <property type="entry name" value="DNA_helicase_UvrD/REP"/>
</dbReference>
<proteinExistence type="inferred from homology"/>
<evidence type="ECO:0000259" key="16">
    <source>
        <dbReference type="PROSITE" id="PS51217"/>
    </source>
</evidence>
<dbReference type="Pfam" id="PF13361">
    <property type="entry name" value="UvrD_C"/>
    <property type="match status" value="1"/>
</dbReference>
<keyword evidence="6 13" id="KW-0067">ATP-binding</keyword>
<evidence type="ECO:0000256" key="8">
    <source>
        <dbReference type="ARBA" id="ARBA00023235"/>
    </source>
</evidence>
<dbReference type="Pfam" id="PF00580">
    <property type="entry name" value="UvrD-helicase"/>
    <property type="match status" value="1"/>
</dbReference>
<dbReference type="InterPro" id="IPR027417">
    <property type="entry name" value="P-loop_NTPase"/>
</dbReference>
<evidence type="ECO:0000256" key="9">
    <source>
        <dbReference type="ARBA" id="ARBA00034617"/>
    </source>
</evidence>
<feature type="binding site" evidence="13">
    <location>
        <begin position="30"/>
        <end position="37"/>
    </location>
    <ligand>
        <name>ATP</name>
        <dbReference type="ChEBI" id="CHEBI:30616"/>
    </ligand>
</feature>
<feature type="region of interest" description="Disordered" evidence="14">
    <location>
        <begin position="751"/>
        <end position="775"/>
    </location>
</feature>
<dbReference type="GO" id="GO:0033202">
    <property type="term" value="C:DNA helicase complex"/>
    <property type="evidence" value="ECO:0007669"/>
    <property type="project" value="TreeGrafter"/>
</dbReference>
<dbReference type="EMBL" id="CP014160">
    <property type="protein sequence ID" value="AMB94327.1"/>
    <property type="molecule type" value="Genomic_DNA"/>
</dbReference>
<evidence type="ECO:0000259" key="15">
    <source>
        <dbReference type="PROSITE" id="PS51198"/>
    </source>
</evidence>
<dbReference type="PROSITE" id="PS51217">
    <property type="entry name" value="UVRD_HELICASE_CTER"/>
    <property type="match status" value="1"/>
</dbReference>
<evidence type="ECO:0000256" key="3">
    <source>
        <dbReference type="ARBA" id="ARBA00022741"/>
    </source>
</evidence>
<keyword evidence="3 13" id="KW-0547">Nucleotide-binding</keyword>
<dbReference type="Gene3D" id="3.40.50.300">
    <property type="entry name" value="P-loop containing nucleotide triphosphate hydrolases"/>
    <property type="match status" value="3"/>
</dbReference>
<comment type="catalytic activity">
    <reaction evidence="12">
        <text>ATP + H2O = ADP + phosphate + H(+)</text>
        <dbReference type="Rhea" id="RHEA:13065"/>
        <dbReference type="ChEBI" id="CHEBI:15377"/>
        <dbReference type="ChEBI" id="CHEBI:15378"/>
        <dbReference type="ChEBI" id="CHEBI:30616"/>
        <dbReference type="ChEBI" id="CHEBI:43474"/>
        <dbReference type="ChEBI" id="CHEBI:456216"/>
        <dbReference type="EC" id="5.6.2.4"/>
    </reaction>
</comment>
<dbReference type="AlphaFoldDB" id="A0A0X8FD47"/>
<feature type="domain" description="UvrD-like helicase ATP-binding" evidence="15">
    <location>
        <begin position="9"/>
        <end position="288"/>
    </location>
</feature>
<name>A0A0X8FD47_9LACT</name>
<dbReference type="PANTHER" id="PTHR11070:SF2">
    <property type="entry name" value="ATP-DEPENDENT DNA HELICASE SRS2"/>
    <property type="match status" value="1"/>
</dbReference>
<dbReference type="InterPro" id="IPR014017">
    <property type="entry name" value="DNA_helicase_UvrD-like_C"/>
</dbReference>
<dbReference type="Pfam" id="PF21196">
    <property type="entry name" value="PcrA_UvrD_tudor"/>
    <property type="match status" value="1"/>
</dbReference>
<evidence type="ECO:0000256" key="2">
    <source>
        <dbReference type="ARBA" id="ARBA00014807"/>
    </source>
</evidence>
<dbReference type="CDD" id="cd17932">
    <property type="entry name" value="DEXQc_UvrD"/>
    <property type="match status" value="1"/>
</dbReference>
<gene>
    <name evidence="17" type="ORF">AWM72_05920</name>
</gene>
<dbReference type="InterPro" id="IPR013986">
    <property type="entry name" value="DExx_box_DNA_helicase_dom_sf"/>
</dbReference>
<dbReference type="FunFam" id="1.10.486.10:FF:000003">
    <property type="entry name" value="ATP-dependent DNA helicase"/>
    <property type="match status" value="1"/>
</dbReference>
<evidence type="ECO:0000256" key="10">
    <source>
        <dbReference type="ARBA" id="ARBA00034808"/>
    </source>
</evidence>
<dbReference type="EC" id="5.6.2.4" evidence="10"/>